<evidence type="ECO:0000256" key="4">
    <source>
        <dbReference type="ARBA" id="ARBA00022801"/>
    </source>
</evidence>
<organism evidence="12 13">
    <name type="scientific">Pseudarcicella hirudinis</name>
    <dbReference type="NCBI Taxonomy" id="1079859"/>
    <lineage>
        <taxon>Bacteria</taxon>
        <taxon>Pseudomonadati</taxon>
        <taxon>Bacteroidota</taxon>
        <taxon>Cytophagia</taxon>
        <taxon>Cytophagales</taxon>
        <taxon>Flectobacillaceae</taxon>
        <taxon>Pseudarcicella</taxon>
    </lineage>
</organism>
<keyword evidence="6" id="KW-0326">Glycosidase</keyword>
<evidence type="ECO:0000256" key="5">
    <source>
        <dbReference type="ARBA" id="ARBA00023180"/>
    </source>
</evidence>
<dbReference type="OrthoDB" id="9763537at2"/>
<keyword evidence="13" id="KW-1185">Reference proteome</keyword>
<dbReference type="InterPro" id="IPR015883">
    <property type="entry name" value="Glyco_hydro_20_cat"/>
</dbReference>
<dbReference type="GO" id="GO:0004563">
    <property type="term" value="F:beta-N-acetylhexosaminidase activity"/>
    <property type="evidence" value="ECO:0007669"/>
    <property type="project" value="UniProtKB-EC"/>
</dbReference>
<comment type="similarity">
    <text evidence="2">Belongs to the glycosyl hydrolase 20 family.</text>
</comment>
<evidence type="ECO:0000256" key="9">
    <source>
        <dbReference type="SAM" id="SignalP"/>
    </source>
</evidence>
<name>A0A1I5YS42_9BACT</name>
<dbReference type="Pfam" id="PF00728">
    <property type="entry name" value="Glyco_hydro_20"/>
    <property type="match status" value="1"/>
</dbReference>
<accession>A0A1I5YS42</accession>
<dbReference type="AlphaFoldDB" id="A0A1I5YS42"/>
<feature type="signal peptide" evidence="9">
    <location>
        <begin position="1"/>
        <end position="19"/>
    </location>
</feature>
<evidence type="ECO:0000256" key="6">
    <source>
        <dbReference type="ARBA" id="ARBA00023295"/>
    </source>
</evidence>
<dbReference type="PRINTS" id="PR00738">
    <property type="entry name" value="GLHYDRLASE20"/>
</dbReference>
<evidence type="ECO:0000256" key="7">
    <source>
        <dbReference type="PIRSR" id="PIRSR625705-1"/>
    </source>
</evidence>
<keyword evidence="4" id="KW-0378">Hydrolase</keyword>
<evidence type="ECO:0000313" key="13">
    <source>
        <dbReference type="Proteomes" id="UP000199306"/>
    </source>
</evidence>
<dbReference type="PANTHER" id="PTHR22600:SF57">
    <property type="entry name" value="BETA-N-ACETYLHEXOSAMINIDASE"/>
    <property type="match status" value="1"/>
</dbReference>
<dbReference type="InterPro" id="IPR029018">
    <property type="entry name" value="Hex-like_dom2"/>
</dbReference>
<comment type="catalytic activity">
    <reaction evidence="1">
        <text>Hydrolysis of terminal non-reducing N-acetyl-D-hexosamine residues in N-acetyl-beta-D-hexosaminides.</text>
        <dbReference type="EC" id="3.2.1.52"/>
    </reaction>
</comment>
<evidence type="ECO:0000259" key="11">
    <source>
        <dbReference type="Pfam" id="PF14845"/>
    </source>
</evidence>
<dbReference type="EC" id="3.2.1.52" evidence="3"/>
<dbReference type="GO" id="GO:0016020">
    <property type="term" value="C:membrane"/>
    <property type="evidence" value="ECO:0007669"/>
    <property type="project" value="TreeGrafter"/>
</dbReference>
<sequence length="702" mass="79088">MKKIIFTLFVLSSAVTLHAQTNPEITLLPVPKSISLQGGTFTLKSDFKVSVKANQTDSILYQAVNRAFQTLNRRTNLYFEQQRITYKDSSDNSTFIIRVKQKASVTLNQDESYQLKITGKDISLNAVTTTGALRGLETFLQLLQSNASGFSLPQLTIEDAPRFVWRGLMIDVARHFIPLDVVKRNIDAMAAVKMNILHLHLSDDEGFRVESKIFPELHKKGSYGEYYTQAQIRELVAYARQRGIIVVPEFDMPGHTTGFLAAYPQLASAPGPYEPGPRFKRSGKKLGLMDIMTLIQTTPTPAFDPSKESTYTFLDKFIGEMANLFPAPYLHIGADENNGVSWKNNPEIVAFMKKNKLEDTHALQAYFVKRVSQILQKHHKQTAGWEELLSKDLSKNVIVQVWSDSSYLRKAIKQGNPVIISKGFYLDLFMPASVHYNNGLIPSSAPSNILGGEAALWAEAVDKDNMETRAWPRTAAIAERLWSPSSVKDSEDLYLRLFSVSNQLDEIGLQHRSNYERGLRRLTGGEDIIPLKTLTDVLTPIKGYKKLFAKMTAPLSHTYQTAPLTRVSDIVFVDSEIKRSFRRTIGNYLNHKEANALQILQEQLAQWKENYPHLEALINRHAMGNEVAVHAKNLYEAAQIGLEILAKLKTNETLSPEWIKQKQEALNSLKKADGEVELAIIPEIEALLNQKLAPEPLDYPLF</sequence>
<dbReference type="SUPFAM" id="SSF55545">
    <property type="entry name" value="beta-N-acetylhexosaminidase-like domain"/>
    <property type="match status" value="1"/>
</dbReference>
<dbReference type="Pfam" id="PF14845">
    <property type="entry name" value="Glycohydro_20b2"/>
    <property type="match status" value="1"/>
</dbReference>
<dbReference type="STRING" id="1079859.SAMN04515674_12126"/>
<evidence type="ECO:0000259" key="10">
    <source>
        <dbReference type="Pfam" id="PF00728"/>
    </source>
</evidence>
<gene>
    <name evidence="12" type="ORF">SAMN04515674_12126</name>
</gene>
<dbReference type="InterPro" id="IPR017853">
    <property type="entry name" value="GH"/>
</dbReference>
<evidence type="ECO:0000256" key="1">
    <source>
        <dbReference type="ARBA" id="ARBA00001231"/>
    </source>
</evidence>
<feature type="coiled-coil region" evidence="8">
    <location>
        <begin position="590"/>
        <end position="617"/>
    </location>
</feature>
<reference evidence="12 13" key="1">
    <citation type="submission" date="2016-10" db="EMBL/GenBank/DDBJ databases">
        <authorList>
            <person name="de Groot N.N."/>
        </authorList>
    </citation>
    <scope>NUCLEOTIDE SEQUENCE [LARGE SCALE GENOMIC DNA]</scope>
    <source>
        <strain evidence="13">E92,LMG 26720,CCM 7988</strain>
    </source>
</reference>
<keyword evidence="8" id="KW-0175">Coiled coil</keyword>
<dbReference type="Gene3D" id="3.20.20.80">
    <property type="entry name" value="Glycosidases"/>
    <property type="match status" value="1"/>
</dbReference>
<dbReference type="EMBL" id="FOXH01000021">
    <property type="protein sequence ID" value="SFQ47029.1"/>
    <property type="molecule type" value="Genomic_DNA"/>
</dbReference>
<dbReference type="GO" id="GO:0005975">
    <property type="term" value="P:carbohydrate metabolic process"/>
    <property type="evidence" value="ECO:0007669"/>
    <property type="project" value="InterPro"/>
</dbReference>
<keyword evidence="5" id="KW-0325">Glycoprotein</keyword>
<proteinExistence type="inferred from homology"/>
<feature type="domain" description="Beta-hexosaminidase eukaryotic type N-terminal" evidence="11">
    <location>
        <begin position="27"/>
        <end position="142"/>
    </location>
</feature>
<dbReference type="InterPro" id="IPR029019">
    <property type="entry name" value="HEX_eukaryotic_N"/>
</dbReference>
<protein>
    <recommendedName>
        <fullName evidence="3">beta-N-acetylhexosaminidase</fullName>
        <ecNumber evidence="3">3.2.1.52</ecNumber>
    </recommendedName>
</protein>
<keyword evidence="9" id="KW-0732">Signal</keyword>
<feature type="domain" description="Glycoside hydrolase family 20 catalytic" evidence="10">
    <location>
        <begin position="163"/>
        <end position="484"/>
    </location>
</feature>
<dbReference type="GO" id="GO:0030203">
    <property type="term" value="P:glycosaminoglycan metabolic process"/>
    <property type="evidence" value="ECO:0007669"/>
    <property type="project" value="TreeGrafter"/>
</dbReference>
<evidence type="ECO:0000256" key="3">
    <source>
        <dbReference type="ARBA" id="ARBA00012663"/>
    </source>
</evidence>
<evidence type="ECO:0000256" key="2">
    <source>
        <dbReference type="ARBA" id="ARBA00006285"/>
    </source>
</evidence>
<feature type="active site" description="Proton donor" evidence="7">
    <location>
        <position position="336"/>
    </location>
</feature>
<dbReference type="PANTHER" id="PTHR22600">
    <property type="entry name" value="BETA-HEXOSAMINIDASE"/>
    <property type="match status" value="1"/>
</dbReference>
<dbReference type="RefSeq" id="WP_092019678.1">
    <property type="nucleotide sequence ID" value="NZ_FOXH01000021.1"/>
</dbReference>
<dbReference type="Gene3D" id="3.30.379.10">
    <property type="entry name" value="Chitobiase/beta-hexosaminidase domain 2-like"/>
    <property type="match status" value="1"/>
</dbReference>
<evidence type="ECO:0000256" key="8">
    <source>
        <dbReference type="SAM" id="Coils"/>
    </source>
</evidence>
<dbReference type="InterPro" id="IPR025705">
    <property type="entry name" value="Beta_hexosaminidase_sua/sub"/>
</dbReference>
<feature type="chain" id="PRO_5011584453" description="beta-N-acetylhexosaminidase" evidence="9">
    <location>
        <begin position="20"/>
        <end position="702"/>
    </location>
</feature>
<dbReference type="SUPFAM" id="SSF51445">
    <property type="entry name" value="(Trans)glycosidases"/>
    <property type="match status" value="1"/>
</dbReference>
<evidence type="ECO:0000313" key="12">
    <source>
        <dbReference type="EMBL" id="SFQ47029.1"/>
    </source>
</evidence>
<dbReference type="Proteomes" id="UP000199306">
    <property type="component" value="Unassembled WGS sequence"/>
</dbReference>